<protein>
    <submittedName>
        <fullName evidence="2">Bifunctional hydroxymethylpyrimidine kinase/phosphomethylpyrimidine kinase</fullName>
        <ecNumber evidence="2">2.7.1.49</ecNumber>
        <ecNumber evidence="2">2.7.4.7</ecNumber>
    </submittedName>
</protein>
<dbReference type="PANTHER" id="PTHR20858:SF17">
    <property type="entry name" value="HYDROXYMETHYLPYRIMIDINE_PHOSPHOMETHYLPYRIMIDINE KINASE THI20-RELATED"/>
    <property type="match status" value="1"/>
</dbReference>
<dbReference type="InterPro" id="IPR029056">
    <property type="entry name" value="Ribokinase-like"/>
</dbReference>
<dbReference type="PANTHER" id="PTHR20858">
    <property type="entry name" value="PHOSPHOMETHYLPYRIMIDINE KINASE"/>
    <property type="match status" value="1"/>
</dbReference>
<dbReference type="EMBL" id="JBHSAQ010000002">
    <property type="protein sequence ID" value="MFC3957807.1"/>
    <property type="molecule type" value="Genomic_DNA"/>
</dbReference>
<dbReference type="Proteomes" id="UP001595846">
    <property type="component" value="Unassembled WGS sequence"/>
</dbReference>
<accession>A0ABD5NLS1</accession>
<dbReference type="CDD" id="cd01169">
    <property type="entry name" value="HMPP_kinase"/>
    <property type="match status" value="1"/>
</dbReference>
<dbReference type="GeneID" id="73903182"/>
<dbReference type="InterPro" id="IPR013749">
    <property type="entry name" value="PM/HMP-P_kinase-1"/>
</dbReference>
<dbReference type="Pfam" id="PF08543">
    <property type="entry name" value="Phos_pyr_kin"/>
    <property type="match status" value="2"/>
</dbReference>
<dbReference type="RefSeq" id="WP_256530498.1">
    <property type="nucleotide sequence ID" value="NZ_CP101824.1"/>
</dbReference>
<sequence>MRPPQPDARPVALTIAGSDSGGGAGIQADLSTFAAHDVFGTSAITAVTAQHTRGVESAHVLPREAVAAQIDAVVDDFAVGAAKTGMLAETAIVSLVADRAADATFPVVVDPVMVATSGDRLLDRDAEAAYEELLAEATVVTPNADEATVLTDVEITGVDRAVEAGRRLLETGVDAALVKGGHVPGETITDVLVADPDAVETHDATGTTGEGAGELVDGAIVATFEHERVDTEATHGSGCTLSAAIAARLARGDDLVDAVGGATDFVAEAIAHHYGVGQGPGAVNPQFDRRSVE</sequence>
<dbReference type="NCBIfam" id="TIGR00097">
    <property type="entry name" value="HMP-P_kinase"/>
    <property type="match status" value="1"/>
</dbReference>
<gene>
    <name evidence="2" type="primary">thiD</name>
    <name evidence="2" type="ORF">ACFOUR_05390</name>
</gene>
<evidence type="ECO:0000313" key="2">
    <source>
        <dbReference type="EMBL" id="MFC3957807.1"/>
    </source>
</evidence>
<dbReference type="InterPro" id="IPR004399">
    <property type="entry name" value="HMP/HMP-P_kinase_dom"/>
</dbReference>
<feature type="domain" description="Pyridoxamine kinase/Phosphomethylpyrimidine kinase" evidence="1">
    <location>
        <begin position="215"/>
        <end position="284"/>
    </location>
</feature>
<reference evidence="2 3" key="1">
    <citation type="journal article" date="2019" name="Int. J. Syst. Evol. Microbiol.">
        <title>The Global Catalogue of Microorganisms (GCM) 10K type strain sequencing project: providing services to taxonomists for standard genome sequencing and annotation.</title>
        <authorList>
            <consortium name="The Broad Institute Genomics Platform"/>
            <consortium name="The Broad Institute Genome Sequencing Center for Infectious Disease"/>
            <person name="Wu L."/>
            <person name="Ma J."/>
        </authorList>
    </citation>
    <scope>NUCLEOTIDE SEQUENCE [LARGE SCALE GENOMIC DNA]</scope>
    <source>
        <strain evidence="2 3">IBRC-M 10256</strain>
    </source>
</reference>
<feature type="domain" description="Pyridoxamine kinase/Phosphomethylpyrimidine kinase" evidence="1">
    <location>
        <begin position="19"/>
        <end position="204"/>
    </location>
</feature>
<keyword evidence="2" id="KW-0418">Kinase</keyword>
<comment type="caution">
    <text evidence="2">The sequence shown here is derived from an EMBL/GenBank/DDBJ whole genome shotgun (WGS) entry which is preliminary data.</text>
</comment>
<dbReference type="GO" id="GO:0008902">
    <property type="term" value="F:hydroxymethylpyrimidine kinase activity"/>
    <property type="evidence" value="ECO:0007669"/>
    <property type="project" value="UniProtKB-EC"/>
</dbReference>
<dbReference type="SUPFAM" id="SSF53613">
    <property type="entry name" value="Ribokinase-like"/>
    <property type="match status" value="1"/>
</dbReference>
<keyword evidence="3" id="KW-1185">Reference proteome</keyword>
<dbReference type="EC" id="2.7.1.49" evidence="2"/>
<dbReference type="GO" id="GO:0008972">
    <property type="term" value="F:phosphomethylpyrimidine kinase activity"/>
    <property type="evidence" value="ECO:0007669"/>
    <property type="project" value="UniProtKB-EC"/>
</dbReference>
<organism evidence="2 3">
    <name type="scientific">Halovivax cerinus</name>
    <dbReference type="NCBI Taxonomy" id="1487865"/>
    <lineage>
        <taxon>Archaea</taxon>
        <taxon>Methanobacteriati</taxon>
        <taxon>Methanobacteriota</taxon>
        <taxon>Stenosarchaea group</taxon>
        <taxon>Halobacteria</taxon>
        <taxon>Halobacteriales</taxon>
        <taxon>Natrialbaceae</taxon>
        <taxon>Halovivax</taxon>
    </lineage>
</organism>
<keyword evidence="2" id="KW-0808">Transferase</keyword>
<dbReference type="EC" id="2.7.4.7" evidence="2"/>
<proteinExistence type="predicted"/>
<evidence type="ECO:0000313" key="3">
    <source>
        <dbReference type="Proteomes" id="UP001595846"/>
    </source>
</evidence>
<dbReference type="Gene3D" id="3.40.1190.20">
    <property type="match status" value="1"/>
</dbReference>
<evidence type="ECO:0000259" key="1">
    <source>
        <dbReference type="Pfam" id="PF08543"/>
    </source>
</evidence>
<dbReference type="GO" id="GO:0009228">
    <property type="term" value="P:thiamine biosynthetic process"/>
    <property type="evidence" value="ECO:0007669"/>
    <property type="project" value="UniProtKB-ARBA"/>
</dbReference>
<dbReference type="AlphaFoldDB" id="A0ABD5NLS1"/>
<name>A0ABD5NLS1_9EURY</name>